<name>A0AAP0I0H2_9MAGN</name>
<gene>
    <name evidence="1" type="ORF">Sjap_020499</name>
</gene>
<dbReference type="InterPro" id="IPR050232">
    <property type="entry name" value="FBL13/AtMIF1-like"/>
</dbReference>
<keyword evidence="2" id="KW-1185">Reference proteome</keyword>
<dbReference type="PANTHER" id="PTHR31900:SF30">
    <property type="entry name" value="SUPERFAMILY PROTEIN, PUTATIVE-RELATED"/>
    <property type="match status" value="1"/>
</dbReference>
<proteinExistence type="predicted"/>
<evidence type="ECO:0000313" key="2">
    <source>
        <dbReference type="Proteomes" id="UP001417504"/>
    </source>
</evidence>
<organism evidence="1 2">
    <name type="scientific">Stephania japonica</name>
    <dbReference type="NCBI Taxonomy" id="461633"/>
    <lineage>
        <taxon>Eukaryota</taxon>
        <taxon>Viridiplantae</taxon>
        <taxon>Streptophyta</taxon>
        <taxon>Embryophyta</taxon>
        <taxon>Tracheophyta</taxon>
        <taxon>Spermatophyta</taxon>
        <taxon>Magnoliopsida</taxon>
        <taxon>Ranunculales</taxon>
        <taxon>Menispermaceae</taxon>
        <taxon>Menispermoideae</taxon>
        <taxon>Cissampelideae</taxon>
        <taxon>Stephania</taxon>
    </lineage>
</organism>
<dbReference type="PANTHER" id="PTHR31900">
    <property type="entry name" value="F-BOX/RNI SUPERFAMILY PROTEIN-RELATED"/>
    <property type="match status" value="1"/>
</dbReference>
<accession>A0AAP0I0H2</accession>
<dbReference type="AlphaFoldDB" id="A0AAP0I0H2"/>
<sequence>MATLSSPNLKTLELIKIKLPKGDSNGEAILRCPVSETLILKQCHYCHLKVLNLSVNRLKQLEIDNSPGAERFLRITGIGDCKLHLNTPNLSSFVYKGVLFKECSFGNLVVLVDVQLFLCPPFVKEHVKFLQGLKGARPVPLKGIENFRLSILRR</sequence>
<dbReference type="EMBL" id="JBBNAE010000008">
    <property type="protein sequence ID" value="KAK9103245.1"/>
    <property type="molecule type" value="Genomic_DNA"/>
</dbReference>
<dbReference type="Proteomes" id="UP001417504">
    <property type="component" value="Unassembled WGS sequence"/>
</dbReference>
<comment type="caution">
    <text evidence="1">The sequence shown here is derived from an EMBL/GenBank/DDBJ whole genome shotgun (WGS) entry which is preliminary data.</text>
</comment>
<protein>
    <submittedName>
        <fullName evidence="1">Uncharacterized protein</fullName>
    </submittedName>
</protein>
<reference evidence="1 2" key="1">
    <citation type="submission" date="2024-01" db="EMBL/GenBank/DDBJ databases">
        <title>Genome assemblies of Stephania.</title>
        <authorList>
            <person name="Yang L."/>
        </authorList>
    </citation>
    <scope>NUCLEOTIDE SEQUENCE [LARGE SCALE GENOMIC DNA]</scope>
    <source>
        <strain evidence="1">QJT</strain>
        <tissue evidence="1">Leaf</tissue>
    </source>
</reference>
<evidence type="ECO:0000313" key="1">
    <source>
        <dbReference type="EMBL" id="KAK9103245.1"/>
    </source>
</evidence>